<feature type="region of interest" description="Disordered" evidence="1">
    <location>
        <begin position="1"/>
        <end position="49"/>
    </location>
</feature>
<dbReference type="AlphaFoldDB" id="A0A0G4FFZ9"/>
<evidence type="ECO:0000313" key="2">
    <source>
        <dbReference type="EMBL" id="CEM12116.1"/>
    </source>
</evidence>
<dbReference type="Proteomes" id="UP000041254">
    <property type="component" value="Unassembled WGS sequence"/>
</dbReference>
<evidence type="ECO:0000313" key="3">
    <source>
        <dbReference type="Proteomes" id="UP000041254"/>
    </source>
</evidence>
<feature type="compositionally biased region" description="Basic and acidic residues" evidence="1">
    <location>
        <begin position="14"/>
        <end position="23"/>
    </location>
</feature>
<accession>A0A0G4FFZ9</accession>
<dbReference type="VEuPathDB" id="CryptoDB:Vbra_15320"/>
<gene>
    <name evidence="2" type="ORF">Vbra_15320</name>
</gene>
<feature type="region of interest" description="Disordered" evidence="1">
    <location>
        <begin position="606"/>
        <end position="625"/>
    </location>
</feature>
<reference evidence="2 3" key="1">
    <citation type="submission" date="2014-11" db="EMBL/GenBank/DDBJ databases">
        <authorList>
            <person name="Zhu J."/>
            <person name="Qi W."/>
            <person name="Song R."/>
        </authorList>
    </citation>
    <scope>NUCLEOTIDE SEQUENCE [LARGE SCALE GENOMIC DNA]</scope>
</reference>
<feature type="region of interest" description="Disordered" evidence="1">
    <location>
        <begin position="63"/>
        <end position="111"/>
    </location>
</feature>
<dbReference type="EMBL" id="CDMY01000433">
    <property type="protein sequence ID" value="CEM12116.1"/>
    <property type="molecule type" value="Genomic_DNA"/>
</dbReference>
<name>A0A0G4FFZ9_VITBC</name>
<organism evidence="2 3">
    <name type="scientific">Vitrella brassicaformis (strain CCMP3155)</name>
    <dbReference type="NCBI Taxonomy" id="1169540"/>
    <lineage>
        <taxon>Eukaryota</taxon>
        <taxon>Sar</taxon>
        <taxon>Alveolata</taxon>
        <taxon>Colpodellida</taxon>
        <taxon>Vitrellaceae</taxon>
        <taxon>Vitrella</taxon>
    </lineage>
</organism>
<keyword evidence="3" id="KW-1185">Reference proteome</keyword>
<sequence length="625" mass="67170">MKRPVDFSQVCGEDGDHWHDDHGVGGAVSPPSGGMDKRHHSDGDLSAWGHMGLPVGEQMVGETPRCAAGAASSSPRYDMGSSVPPPPPPPLPSLPLMADEGGHGHPTHPMADAAEDHELAIPPNIIAEALLRCLLDHTKPGSPLGIQWMPADTAMGAAGGCFVVQIEHADQLYDGGVFKPPTLARSDIEASLKQALSSRNRLFSDESHWIDPSRVGVRKDGMPIPWPIASQWTQMATNNYHSMPPALPMSPPHGQPCIPLPPPAPMHHLPVMSPTHLPLPPLPIPLPMLPVLQRQQGGIGGGGGPHHPQMRRIMPLVPPNHSNMGQGGGAPPWPFDTLPEHINNRALSDDEVVEYARQLLDDARSREEGPGLNVSWDKRSRAFKLSLRDPKFRLFREFRPAEKTVKGVCEALAKALKLRDDARAGRLTNQAGGPHIHSPRGNPSRAMPRMPPAVCEPPSMGPPPIPVDVSAFADSTREEIAAKFPAAFRQLTPSDLRQAAQVLLNRLRAQCSMEECGVGEGRKGGLGINLQTQTTSFAVNIQVGGKTHYGGSHHPPSPTFEGIVTALKAAVGSRNNLTHSLGMPGFIPMVRVDQAWIALLEDKQTVDQQHDTQPQTERAAGLPQA</sequence>
<feature type="region of interest" description="Disordered" evidence="1">
    <location>
        <begin position="427"/>
        <end position="450"/>
    </location>
</feature>
<feature type="compositionally biased region" description="Pro residues" evidence="1">
    <location>
        <begin position="83"/>
        <end position="93"/>
    </location>
</feature>
<dbReference type="InParanoid" id="A0A0G4FFZ9"/>
<evidence type="ECO:0000256" key="1">
    <source>
        <dbReference type="SAM" id="MobiDB-lite"/>
    </source>
</evidence>
<proteinExistence type="predicted"/>
<protein>
    <submittedName>
        <fullName evidence="2">Uncharacterized protein</fullName>
    </submittedName>
</protein>